<dbReference type="GO" id="GO:0002937">
    <property type="term" value="P:tRNA 4-thiouridine biosynthesis"/>
    <property type="evidence" value="ECO:0007669"/>
    <property type="project" value="TreeGrafter"/>
</dbReference>
<accession>A3DMT6</accession>
<dbReference type="GO" id="GO:0003723">
    <property type="term" value="F:RNA binding"/>
    <property type="evidence" value="ECO:0007669"/>
    <property type="project" value="UniProtKB-UniRule"/>
</dbReference>
<dbReference type="HOGENOM" id="CLU_1631723_0_0_2"/>
<organism evidence="3 4">
    <name type="scientific">Staphylothermus marinus (strain ATCC 43588 / DSM 3639 / JCM 9404 / F1)</name>
    <dbReference type="NCBI Taxonomy" id="399550"/>
    <lineage>
        <taxon>Archaea</taxon>
        <taxon>Thermoproteota</taxon>
        <taxon>Thermoprotei</taxon>
        <taxon>Desulfurococcales</taxon>
        <taxon>Desulfurococcaceae</taxon>
        <taxon>Staphylothermus</taxon>
    </lineage>
</organism>
<dbReference type="SUPFAM" id="SSF143437">
    <property type="entry name" value="THUMP domain-like"/>
    <property type="match status" value="1"/>
</dbReference>
<feature type="domain" description="THUMP" evidence="2">
    <location>
        <begin position="59"/>
        <end position="162"/>
    </location>
</feature>
<dbReference type="Proteomes" id="UP000000254">
    <property type="component" value="Chromosome"/>
</dbReference>
<protein>
    <submittedName>
        <fullName evidence="3">THUMP domain protein</fullName>
    </submittedName>
</protein>
<dbReference type="SMART" id="SM00981">
    <property type="entry name" value="THUMP"/>
    <property type="match status" value="1"/>
</dbReference>
<proteinExistence type="predicted"/>
<gene>
    <name evidence="3" type="ordered locus">Smar_0845</name>
</gene>
<dbReference type="PANTHER" id="PTHR43209:SF1">
    <property type="entry name" value="TRNA SULFURTRANSFERASE"/>
    <property type="match status" value="1"/>
</dbReference>
<dbReference type="Pfam" id="PF02926">
    <property type="entry name" value="THUMP"/>
    <property type="match status" value="1"/>
</dbReference>
<dbReference type="GO" id="GO:0052837">
    <property type="term" value="P:thiazole biosynthetic process"/>
    <property type="evidence" value="ECO:0007669"/>
    <property type="project" value="TreeGrafter"/>
</dbReference>
<dbReference type="GO" id="GO:0005829">
    <property type="term" value="C:cytosol"/>
    <property type="evidence" value="ECO:0007669"/>
    <property type="project" value="TreeGrafter"/>
</dbReference>
<dbReference type="Gene3D" id="3.30.2130.30">
    <property type="match status" value="1"/>
</dbReference>
<dbReference type="PROSITE" id="PS51165">
    <property type="entry name" value="THUMP"/>
    <property type="match status" value="1"/>
</dbReference>
<dbReference type="eggNOG" id="arCOG00056">
    <property type="taxonomic scope" value="Archaea"/>
</dbReference>
<dbReference type="STRING" id="399550.Smar_0845"/>
<sequence length="162" mass="18269">MINHDALMQYNILIKTSLGFEKIVATRIQELDPEAKVLPEPMNFKGLVLVKNGRFSRDELVEQIARNVVEAEKIIPIDKATIADPNVICEEIRDVVTEKIDEKKSFAVKTTRRGKHGFTSIDVNVIVGDCIRKYTGASVNLRYPDIIVYVEIKRSSSLIQIG</sequence>
<evidence type="ECO:0000259" key="2">
    <source>
        <dbReference type="PROSITE" id="PS51165"/>
    </source>
</evidence>
<evidence type="ECO:0000313" key="3">
    <source>
        <dbReference type="EMBL" id="ABN69946.1"/>
    </source>
</evidence>
<dbReference type="InterPro" id="IPR050102">
    <property type="entry name" value="tRNA_sulfurtransferase_ThiI"/>
</dbReference>
<dbReference type="CDD" id="cd11718">
    <property type="entry name" value="THUMP_SPOUT"/>
    <property type="match status" value="1"/>
</dbReference>
<keyword evidence="1" id="KW-0694">RNA-binding</keyword>
<keyword evidence="4" id="KW-1185">Reference proteome</keyword>
<dbReference type="EMBL" id="CP000575">
    <property type="protein sequence ID" value="ABN69946.1"/>
    <property type="molecule type" value="Genomic_DNA"/>
</dbReference>
<evidence type="ECO:0000313" key="4">
    <source>
        <dbReference type="Proteomes" id="UP000000254"/>
    </source>
</evidence>
<dbReference type="PANTHER" id="PTHR43209">
    <property type="entry name" value="TRNA SULFURTRANSFERASE"/>
    <property type="match status" value="1"/>
</dbReference>
<reference evidence="3 4" key="2">
    <citation type="journal article" date="2009" name="Stand. Genomic Sci.">
        <title>Complete genome sequence of Staphylothermus marinus Stetter and Fiala 1986 type strain F1.</title>
        <authorList>
            <person name="Anderson I.J."/>
            <person name="Sun H."/>
            <person name="Lapidus A."/>
            <person name="Copeland A."/>
            <person name="Glavina Del Rio T."/>
            <person name="Tice H."/>
            <person name="Dalin E."/>
            <person name="Lucas S."/>
            <person name="Barry K."/>
            <person name="Land M."/>
            <person name="Richardson P."/>
            <person name="Huber H."/>
            <person name="Kyrpides N.C."/>
        </authorList>
    </citation>
    <scope>NUCLEOTIDE SEQUENCE [LARGE SCALE GENOMIC DNA]</scope>
    <source>
        <strain evidence="4">ATCC 43588 / DSM 3639 / JCM 9404 / F1</strain>
    </source>
</reference>
<dbReference type="InterPro" id="IPR041730">
    <property type="entry name" value="MJ0421-like_THUMP"/>
</dbReference>
<dbReference type="KEGG" id="smr:Smar_0845"/>
<reference evidence="4" key="1">
    <citation type="journal article" date="2009" name="BMC Genomics">
        <title>The complete genome sequence of Staphylothermus marinus reveals differences in sulfur metabolism among heterotrophic Crenarchaeota.</title>
        <authorList>
            <person name="Anderson I.J."/>
            <person name="Dharmarajan L."/>
            <person name="Rodriguez J."/>
            <person name="Hooper S."/>
            <person name="Porat I."/>
            <person name="Ulrich L.E."/>
            <person name="Elkins J.G."/>
            <person name="Mavromatis K."/>
            <person name="Sun H."/>
            <person name="Land M."/>
            <person name="Lapidus A."/>
            <person name="Lucas S."/>
            <person name="Barry K."/>
            <person name="Huber H."/>
            <person name="Zhulin I.B."/>
            <person name="Whitman W.B."/>
            <person name="Mukhopadhyay B."/>
            <person name="Woese C."/>
            <person name="Bristow J."/>
            <person name="Kyrpides N."/>
        </authorList>
    </citation>
    <scope>NUCLEOTIDE SEQUENCE [LARGE SCALE GENOMIC DNA]</scope>
    <source>
        <strain evidence="4">ATCC 43588 / DSM 3639 / JCM 9404 / F1</strain>
    </source>
</reference>
<dbReference type="InterPro" id="IPR004114">
    <property type="entry name" value="THUMP_dom"/>
</dbReference>
<evidence type="ECO:0000256" key="1">
    <source>
        <dbReference type="PROSITE-ProRule" id="PRU00529"/>
    </source>
</evidence>
<name>A3DMT6_STAMF</name>
<dbReference type="OrthoDB" id="64018at2157"/>
<dbReference type="AlphaFoldDB" id="A3DMT6"/>